<dbReference type="Pfam" id="PF02368">
    <property type="entry name" value="Big_2"/>
    <property type="match status" value="1"/>
</dbReference>
<evidence type="ECO:0000313" key="2">
    <source>
        <dbReference type="EMBL" id="SHE92567.1"/>
    </source>
</evidence>
<proteinExistence type="predicted"/>
<gene>
    <name evidence="2" type="ORF">SAMN05444349_10869</name>
</gene>
<accession>A0A1M4XG20</accession>
<sequence>MKVKIDGPNVATNGSKYVIRNNTQNYAINWNSSDESVATIDNTGTLTMKKHGIITITANCVINNITTKFHKEVMVGFPPFVLEWSIDGQYVVTARCIDPNDEPFMKYLLYEWKLKGDNVSSVNMDWVQSTEPEKKLVFGYG</sequence>
<dbReference type="RefSeq" id="WP_033886563.1">
    <property type="nucleotide sequence ID" value="NZ_SSTN01000006.1"/>
</dbReference>
<dbReference type="SUPFAM" id="SSF49373">
    <property type="entry name" value="Invasin/intimin cell-adhesion fragments"/>
    <property type="match status" value="1"/>
</dbReference>
<dbReference type="EMBL" id="FQVD01000008">
    <property type="protein sequence ID" value="SHE92567.1"/>
    <property type="molecule type" value="Genomic_DNA"/>
</dbReference>
<name>A0A1M4XG20_9BACE</name>
<dbReference type="InterPro" id="IPR003343">
    <property type="entry name" value="Big_2"/>
</dbReference>
<evidence type="ECO:0000259" key="1">
    <source>
        <dbReference type="Pfam" id="PF02368"/>
    </source>
</evidence>
<reference evidence="2 3" key="1">
    <citation type="submission" date="2016-11" db="EMBL/GenBank/DDBJ databases">
        <authorList>
            <person name="Jaros S."/>
            <person name="Januszkiewicz K."/>
            <person name="Wedrychowicz H."/>
        </authorList>
    </citation>
    <scope>NUCLEOTIDE SEQUENCE [LARGE SCALE GENOMIC DNA]</scope>
    <source>
        <strain evidence="2 3">DSM 26883</strain>
    </source>
</reference>
<evidence type="ECO:0000313" key="3">
    <source>
        <dbReference type="Proteomes" id="UP000184436"/>
    </source>
</evidence>
<feature type="domain" description="BIG2" evidence="1">
    <location>
        <begin position="17"/>
        <end position="58"/>
    </location>
</feature>
<dbReference type="Proteomes" id="UP000184436">
    <property type="component" value="Unassembled WGS sequence"/>
</dbReference>
<dbReference type="AlphaFoldDB" id="A0A1M4XG20"/>
<keyword evidence="3" id="KW-1185">Reference proteome</keyword>
<dbReference type="Gene3D" id="2.60.40.1080">
    <property type="match status" value="1"/>
</dbReference>
<organism evidence="2 3">
    <name type="scientific">Bacteroides faecichinchillae</name>
    <dbReference type="NCBI Taxonomy" id="871325"/>
    <lineage>
        <taxon>Bacteria</taxon>
        <taxon>Pseudomonadati</taxon>
        <taxon>Bacteroidota</taxon>
        <taxon>Bacteroidia</taxon>
        <taxon>Bacteroidales</taxon>
        <taxon>Bacteroidaceae</taxon>
        <taxon>Bacteroides</taxon>
    </lineage>
</organism>
<dbReference type="InterPro" id="IPR008964">
    <property type="entry name" value="Invasin/intimin_cell_adhesion"/>
</dbReference>
<protein>
    <submittedName>
        <fullName evidence="2">Ig-like domain (Group 2)</fullName>
    </submittedName>
</protein>
<dbReference type="STRING" id="871325.SAMN05444349_10869"/>